<organism evidence="4 5">
    <name type="scientific">Danaus plexippus plexippus</name>
    <dbReference type="NCBI Taxonomy" id="278856"/>
    <lineage>
        <taxon>Eukaryota</taxon>
        <taxon>Metazoa</taxon>
        <taxon>Ecdysozoa</taxon>
        <taxon>Arthropoda</taxon>
        <taxon>Hexapoda</taxon>
        <taxon>Insecta</taxon>
        <taxon>Pterygota</taxon>
        <taxon>Neoptera</taxon>
        <taxon>Endopterygota</taxon>
        <taxon>Lepidoptera</taxon>
        <taxon>Glossata</taxon>
        <taxon>Ditrysia</taxon>
        <taxon>Papilionoidea</taxon>
        <taxon>Nymphalidae</taxon>
        <taxon>Danainae</taxon>
        <taxon>Danaini</taxon>
        <taxon>Danaina</taxon>
        <taxon>Danaus</taxon>
        <taxon>Danaus</taxon>
    </lineage>
</organism>
<evidence type="ECO:0000313" key="4">
    <source>
        <dbReference type="EMBL" id="OWR47208.1"/>
    </source>
</evidence>
<dbReference type="SMART" id="SM00365">
    <property type="entry name" value="LRR_SD22"/>
    <property type="match status" value="4"/>
</dbReference>
<feature type="compositionally biased region" description="Acidic residues" evidence="3">
    <location>
        <begin position="347"/>
        <end position="368"/>
    </location>
</feature>
<dbReference type="EMBL" id="AGBW02011105">
    <property type="protein sequence ID" value="OWR47208.1"/>
    <property type="molecule type" value="Genomic_DNA"/>
</dbReference>
<protein>
    <submittedName>
        <fullName evidence="4">Axonemal leucine-rich repeat protein</fullName>
    </submittedName>
</protein>
<feature type="region of interest" description="Disordered" evidence="3">
    <location>
        <begin position="328"/>
        <end position="368"/>
    </location>
</feature>
<keyword evidence="2" id="KW-0677">Repeat</keyword>
<keyword evidence="1" id="KW-0433">Leucine-rich repeat</keyword>
<feature type="region of interest" description="Disordered" evidence="3">
    <location>
        <begin position="1"/>
        <end position="27"/>
    </location>
</feature>
<dbReference type="OrthoDB" id="271226at2759"/>
<proteinExistence type="predicted"/>
<evidence type="ECO:0000256" key="2">
    <source>
        <dbReference type="ARBA" id="ARBA00022737"/>
    </source>
</evidence>
<keyword evidence="5" id="KW-1185">Reference proteome</keyword>
<dbReference type="Proteomes" id="UP000007151">
    <property type="component" value="Unassembled WGS sequence"/>
</dbReference>
<dbReference type="PANTHER" id="PTHR46652:SF8">
    <property type="entry name" value="LEUCINE RICH REPEAT CONTAINING 23"/>
    <property type="match status" value="1"/>
</dbReference>
<dbReference type="InterPro" id="IPR001611">
    <property type="entry name" value="Leu-rich_rpt"/>
</dbReference>
<dbReference type="PANTHER" id="PTHR46652">
    <property type="entry name" value="LEUCINE-RICH REPEAT AND IQ DOMAIN-CONTAINING PROTEIN 1-RELATED"/>
    <property type="match status" value="1"/>
</dbReference>
<dbReference type="AlphaFoldDB" id="A0A212F0D0"/>
<dbReference type="STRING" id="278856.A0A212F0D0"/>
<evidence type="ECO:0000313" key="5">
    <source>
        <dbReference type="Proteomes" id="UP000007151"/>
    </source>
</evidence>
<dbReference type="Pfam" id="PF13516">
    <property type="entry name" value="LRR_6"/>
    <property type="match status" value="1"/>
</dbReference>
<dbReference type="eggNOG" id="KOG0531">
    <property type="taxonomic scope" value="Eukaryota"/>
</dbReference>
<dbReference type="InterPro" id="IPR050836">
    <property type="entry name" value="SDS22/Internalin_LRR"/>
</dbReference>
<dbReference type="InterPro" id="IPR032675">
    <property type="entry name" value="LRR_dom_sf"/>
</dbReference>
<feature type="compositionally biased region" description="Basic and acidic residues" evidence="3">
    <location>
        <begin position="332"/>
        <end position="346"/>
    </location>
</feature>
<accession>A0A212F0D0</accession>
<feature type="compositionally biased region" description="Basic and acidic residues" evidence="3">
    <location>
        <begin position="17"/>
        <end position="26"/>
    </location>
</feature>
<dbReference type="PROSITE" id="PS51450">
    <property type="entry name" value="LRR"/>
    <property type="match status" value="1"/>
</dbReference>
<name>A0A212F0D0_DANPL</name>
<evidence type="ECO:0000256" key="1">
    <source>
        <dbReference type="ARBA" id="ARBA00022614"/>
    </source>
</evidence>
<dbReference type="Pfam" id="PF12799">
    <property type="entry name" value="LRR_4"/>
    <property type="match status" value="1"/>
</dbReference>
<reference evidence="4 5" key="1">
    <citation type="journal article" date="2011" name="Cell">
        <title>The monarch butterfly genome yields insights into long-distance migration.</title>
        <authorList>
            <person name="Zhan S."/>
            <person name="Merlin C."/>
            <person name="Boore J.L."/>
            <person name="Reppert S.M."/>
        </authorList>
    </citation>
    <scope>NUCLEOTIDE SEQUENCE [LARGE SCALE GENOMIC DNA]</scope>
    <source>
        <strain evidence="4">F-2</strain>
    </source>
</reference>
<evidence type="ECO:0000256" key="3">
    <source>
        <dbReference type="SAM" id="MobiDB-lite"/>
    </source>
</evidence>
<dbReference type="KEGG" id="dpl:KGM_200137"/>
<comment type="caution">
    <text evidence="4">The sequence shown here is derived from an EMBL/GenBank/DDBJ whole genome shotgun (WGS) entry which is preliminary data.</text>
</comment>
<dbReference type="SUPFAM" id="SSF52058">
    <property type="entry name" value="L domain-like"/>
    <property type="match status" value="1"/>
</dbReference>
<dbReference type="InterPro" id="IPR025875">
    <property type="entry name" value="Leu-rich_rpt_4"/>
</dbReference>
<gene>
    <name evidence="4" type="ORF">KGM_200137</name>
</gene>
<sequence length="368" mass="42337">MLKSHFNLQQDDEKELEETQDHKKDEEIELMAEELEHEQLEEDAAKEIIPSYPERILKRSEISIRLSLLGKTAEGDGYTYLKAACTGMGLTDITAVKSFQHLQFLDVSNNNLNLASLQAITELPYLVLIHADKNQLYSAALRTMKYMQVVIMNNNNLTSVWDVYQPELSTLEVGYNKIKNIRFEGNMPEIKCLDFRYNFIEDISNLNFPNLDSLYLAGNKIQSLIGIERLVNLRILHLRNNPIKLLYGFEEGMKKLQYINLRNCKVATLKQIKKLRVLETLTTLVIKGCPFMGGTGEEDAEVGSEEEDPELRVEVLAALQRLKRLNKGVVSPEEREEAKELMKQWLEEGENDEEELQEEQHDEDSNAD</sequence>
<dbReference type="Gene3D" id="3.80.10.10">
    <property type="entry name" value="Ribonuclease Inhibitor"/>
    <property type="match status" value="2"/>
</dbReference>